<reference evidence="8 9" key="4">
    <citation type="journal article" date="2020" name="PLoS ONE">
        <title>Taxonomic classification of strain PO100/5 shows a broader geographic distribution and genetic markers of the recently described Corynebacterium silvaticum.</title>
        <authorList>
            <person name="Viana M.V.C."/>
            <person name="Profeta R."/>
            <person name="da Silva A.L."/>
            <person name="Hurtado R."/>
            <person name="Cerqueira J.C."/>
            <person name="Ribeiro B.F.S."/>
            <person name="Almeida M.O."/>
            <person name="Morais-Rodrigues F."/>
            <person name="Soares S.C."/>
            <person name="Oliveira M."/>
            <person name="Tavares L."/>
            <person name="Figueiredo H."/>
            <person name="Wattam A.R."/>
            <person name="Barh D."/>
            <person name="Ghosh P."/>
            <person name="Silva A."/>
            <person name="Azevedo V."/>
        </authorList>
    </citation>
    <scope>NUCLEOTIDE SEQUENCE [LARGE SCALE GENOMIC DNA]</scope>
    <source>
        <strain evidence="8 9">PO100/5</strain>
    </source>
</reference>
<dbReference type="SFLD" id="SFLDG01067">
    <property type="entry name" value="SPASM/twitch_domain_containing"/>
    <property type="match status" value="1"/>
</dbReference>
<evidence type="ECO:0000256" key="3">
    <source>
        <dbReference type="ARBA" id="ARBA00022691"/>
    </source>
</evidence>
<reference evidence="8 9" key="1">
    <citation type="journal article" date="2014" name="BMC Vet. Res.">
        <title>First report of Corynebacterium pseudotuberculosis from caseous lymphadenitis lesions in Black Alentejano pig (Sus scrofa domesticus).</title>
        <authorList>
            <person name="Oliveira M."/>
            <person name="Barroco C."/>
            <person name="Mottola C."/>
            <person name="Santos R."/>
            <person name="Lemsaddek A."/>
            <person name="Tavares L."/>
            <person name="Semedo-Lemsaddek T."/>
        </authorList>
    </citation>
    <scope>NUCLEOTIDE SEQUENCE [LARGE SCALE GENOMIC DNA]</scope>
    <source>
        <strain evidence="8 9">PO100/5</strain>
    </source>
</reference>
<dbReference type="NCBIfam" id="TIGR04053">
    <property type="entry name" value="TIGR04053 family radical SAM/SPASM domain-containing protein"/>
    <property type="match status" value="1"/>
</dbReference>
<dbReference type="OrthoDB" id="9782387at2"/>
<evidence type="ECO:0000256" key="7">
    <source>
        <dbReference type="SAM" id="MobiDB-lite"/>
    </source>
</evidence>
<evidence type="ECO:0000256" key="1">
    <source>
        <dbReference type="ARBA" id="ARBA00001966"/>
    </source>
</evidence>
<dbReference type="InterPro" id="IPR007197">
    <property type="entry name" value="rSAM"/>
</dbReference>
<dbReference type="InterPro" id="IPR013785">
    <property type="entry name" value="Aldolase_TIM"/>
</dbReference>
<dbReference type="AlphaFoldDB" id="A0A7Y4LGJ8"/>
<dbReference type="GO" id="GO:0051539">
    <property type="term" value="F:4 iron, 4 sulfur cluster binding"/>
    <property type="evidence" value="ECO:0007669"/>
    <property type="project" value="UniProtKB-KW"/>
</dbReference>
<dbReference type="InterPro" id="IPR050377">
    <property type="entry name" value="Radical_SAM_PqqE_MftC-like"/>
</dbReference>
<sequence>MAASPMKSLSTSHSSPLPGNPDAFKVVRRVRGDISHKPFIAIWEVTRACGLVCKHCRADAQHNPHPGQLTTEQGFALLRDLASYDRPRPLVVLTGGDPFEREDLEELVEYGTQQGLSMSLSPSVTPRLTAERIHRLHDLGGKAMSMSLDGATAQTHDAFRGFSGTFDATVSMAQTILDAGFRLQINSTLTKNNIREAPLLLKTVMEMGAKMWYVFFLVPTGRGAALNALSPQEREDALYWLADVANRIAIKTTEAPQYRRVVIQHKLRMSGELPPYKGGELYDYLTAETTRLLGAIPEHPRTPRPPMAVNSGSGFVFIDHVGDVYPSGFLPLHCGNVKETSIKDIYAHSPAFKALRDPNHWHGKCSVCEYHDLCGGSRSTAYALTGDLRASDPTCAYMPQAWTEAGHTSVEF</sequence>
<gene>
    <name evidence="8" type="ORF">CBE74_05645</name>
</gene>
<accession>A0A7Y4LGJ8</accession>
<dbReference type="Pfam" id="PF13186">
    <property type="entry name" value="SPASM"/>
    <property type="match status" value="1"/>
</dbReference>
<keyword evidence="6" id="KW-0411">Iron-sulfur</keyword>
<evidence type="ECO:0000256" key="5">
    <source>
        <dbReference type="ARBA" id="ARBA00023004"/>
    </source>
</evidence>
<dbReference type="InterPro" id="IPR017200">
    <property type="entry name" value="PqqE-like"/>
</dbReference>
<organism evidence="8 9">
    <name type="scientific">Corynebacterium silvaticum</name>
    <dbReference type="NCBI Taxonomy" id="2320431"/>
    <lineage>
        <taxon>Bacteria</taxon>
        <taxon>Bacillati</taxon>
        <taxon>Actinomycetota</taxon>
        <taxon>Actinomycetes</taxon>
        <taxon>Mycobacteriales</taxon>
        <taxon>Corynebacteriaceae</taxon>
        <taxon>Corynebacterium</taxon>
    </lineage>
</organism>
<reference evidence="8 9" key="3">
    <citation type="journal article" date="2020" name="Int. J. Syst. Evol. Microbiol.">
        <title>Corynebacterium silvaticum sp. nov., a unique group of NTTB corynebacteria in wild boar and roe deer.</title>
        <authorList>
            <person name="Dangel A."/>
            <person name="Berger A."/>
            <person name="Rau J."/>
            <person name="Eisenberg T."/>
            <person name="Kampfer P."/>
            <person name="Margos G."/>
            <person name="Contzen M."/>
            <person name="Busse H.J."/>
            <person name="Konrad R."/>
            <person name="Peters M."/>
            <person name="Sting R."/>
            <person name="Sing A."/>
        </authorList>
    </citation>
    <scope>NUCLEOTIDE SEQUENCE [LARGE SCALE GENOMIC DNA]</scope>
    <source>
        <strain evidence="8 9">PO100/5</strain>
    </source>
</reference>
<evidence type="ECO:0000313" key="8">
    <source>
        <dbReference type="EMBL" id="ARU46054.1"/>
    </source>
</evidence>
<dbReference type="SUPFAM" id="SSF102114">
    <property type="entry name" value="Radical SAM enzymes"/>
    <property type="match status" value="1"/>
</dbReference>
<keyword evidence="3" id="KW-0949">S-adenosyl-L-methionine</keyword>
<dbReference type="EMBL" id="CP021417">
    <property type="protein sequence ID" value="ARU46054.1"/>
    <property type="molecule type" value="Genomic_DNA"/>
</dbReference>
<keyword evidence="2" id="KW-0004">4Fe-4S</keyword>
<name>A0A7Y4LGJ8_9CORY</name>
<keyword evidence="9" id="KW-1185">Reference proteome</keyword>
<dbReference type="PANTHER" id="PTHR11228">
    <property type="entry name" value="RADICAL SAM DOMAIN PROTEIN"/>
    <property type="match status" value="1"/>
</dbReference>
<dbReference type="Gene3D" id="3.20.20.70">
    <property type="entry name" value="Aldolase class I"/>
    <property type="match status" value="1"/>
</dbReference>
<keyword evidence="4" id="KW-0479">Metal-binding</keyword>
<dbReference type="InterPro" id="IPR058240">
    <property type="entry name" value="rSAM_sf"/>
</dbReference>
<dbReference type="CDD" id="cd21123">
    <property type="entry name" value="SPASM_MftC-like"/>
    <property type="match status" value="1"/>
</dbReference>
<protein>
    <submittedName>
        <fullName evidence="8">TIGR04053 family radical SAM/SPASM domain-containing protein</fullName>
    </submittedName>
</protein>
<evidence type="ECO:0000256" key="4">
    <source>
        <dbReference type="ARBA" id="ARBA00022723"/>
    </source>
</evidence>
<dbReference type="PANTHER" id="PTHR11228:SF34">
    <property type="entry name" value="TUNGSTEN-CONTAINING ALDEHYDE FERREDOXIN OXIDOREDUCTASE COFACTOR MODIFYING PROTEIN"/>
    <property type="match status" value="1"/>
</dbReference>
<dbReference type="RefSeq" id="WP_087453876.1">
    <property type="nucleotide sequence ID" value="NZ_CP021417.2"/>
</dbReference>
<dbReference type="GO" id="GO:0046872">
    <property type="term" value="F:metal ion binding"/>
    <property type="evidence" value="ECO:0007669"/>
    <property type="project" value="UniProtKB-KW"/>
</dbReference>
<dbReference type="SFLD" id="SFLDG01386">
    <property type="entry name" value="main_SPASM_domain-containing"/>
    <property type="match status" value="1"/>
</dbReference>
<proteinExistence type="predicted"/>
<evidence type="ECO:0000313" key="9">
    <source>
        <dbReference type="Proteomes" id="UP000195652"/>
    </source>
</evidence>
<feature type="region of interest" description="Disordered" evidence="7">
    <location>
        <begin position="1"/>
        <end position="22"/>
    </location>
</feature>
<reference evidence="8 9" key="2">
    <citation type="journal article" date="2020" name="Antonie Van Leeuwenhoek">
        <title>Phylogenomic characterisation of a novel corynebacterial species pathogenic to animals.</title>
        <authorList>
            <person name="Moller J."/>
            <person name="Musella L."/>
            <person name="Melnikov V."/>
            <person name="Geissdorfer W."/>
            <person name="Burkovski A."/>
            <person name="Sangal V."/>
        </authorList>
    </citation>
    <scope>NUCLEOTIDE SEQUENCE [LARGE SCALE GENOMIC DNA]</scope>
    <source>
        <strain evidence="8 9">PO100/5</strain>
    </source>
</reference>
<dbReference type="GeneID" id="75007742"/>
<evidence type="ECO:0000256" key="2">
    <source>
        <dbReference type="ARBA" id="ARBA00022485"/>
    </source>
</evidence>
<dbReference type="KEGG" id="csil:CBE74_05645"/>
<dbReference type="PIRSF" id="PIRSF037420">
    <property type="entry name" value="PQQ_syn_pqqE"/>
    <property type="match status" value="1"/>
</dbReference>
<dbReference type="Pfam" id="PF04055">
    <property type="entry name" value="Radical_SAM"/>
    <property type="match status" value="1"/>
</dbReference>
<dbReference type="PROSITE" id="PS51918">
    <property type="entry name" value="RADICAL_SAM"/>
    <property type="match status" value="1"/>
</dbReference>
<dbReference type="CDD" id="cd01335">
    <property type="entry name" value="Radical_SAM"/>
    <property type="match status" value="1"/>
</dbReference>
<dbReference type="GO" id="GO:0003824">
    <property type="term" value="F:catalytic activity"/>
    <property type="evidence" value="ECO:0007669"/>
    <property type="project" value="InterPro"/>
</dbReference>
<keyword evidence="5" id="KW-0408">Iron</keyword>
<dbReference type="Proteomes" id="UP000195652">
    <property type="component" value="Chromosome"/>
</dbReference>
<dbReference type="SFLD" id="SFLDS00029">
    <property type="entry name" value="Radical_SAM"/>
    <property type="match status" value="1"/>
</dbReference>
<dbReference type="InterPro" id="IPR023885">
    <property type="entry name" value="4Fe4S-binding_SPASM_dom"/>
</dbReference>
<evidence type="ECO:0000256" key="6">
    <source>
        <dbReference type="ARBA" id="ARBA00023014"/>
    </source>
</evidence>
<feature type="compositionally biased region" description="Polar residues" evidence="7">
    <location>
        <begin position="7"/>
        <end position="17"/>
    </location>
</feature>
<comment type="cofactor">
    <cofactor evidence="1">
        <name>[4Fe-4S] cluster</name>
        <dbReference type="ChEBI" id="CHEBI:49883"/>
    </cofactor>
</comment>